<organism evidence="1 2">
    <name type="scientific">Streptomyces castrisilvae</name>
    <dbReference type="NCBI Taxonomy" id="3033811"/>
    <lineage>
        <taxon>Bacteria</taxon>
        <taxon>Bacillati</taxon>
        <taxon>Actinomycetota</taxon>
        <taxon>Actinomycetes</taxon>
        <taxon>Kitasatosporales</taxon>
        <taxon>Streptomycetaceae</taxon>
        <taxon>Streptomyces</taxon>
    </lineage>
</organism>
<dbReference type="InterPro" id="IPR008792">
    <property type="entry name" value="PQQD"/>
</dbReference>
<evidence type="ECO:0000313" key="2">
    <source>
        <dbReference type="Proteomes" id="UP001239522"/>
    </source>
</evidence>
<proteinExistence type="predicted"/>
<dbReference type="Gene3D" id="1.10.10.1150">
    <property type="entry name" value="Coenzyme PQQ synthesis protein D (PqqD)"/>
    <property type="match status" value="1"/>
</dbReference>
<name>A0ABY9HE84_9ACTN</name>
<dbReference type="RefSeq" id="WP_306052019.1">
    <property type="nucleotide sequence ID" value="NZ_CP120997.1"/>
</dbReference>
<dbReference type="Proteomes" id="UP001239522">
    <property type="component" value="Chromosome"/>
</dbReference>
<reference evidence="1 2" key="1">
    <citation type="submission" date="2023-03" db="EMBL/GenBank/DDBJ databases">
        <title>Isolation and description of six Streptomyces strains from soil environments, able to metabolize different microbial glucans.</title>
        <authorList>
            <person name="Widen T."/>
            <person name="Larsbrink J."/>
        </authorList>
    </citation>
    <scope>NUCLEOTIDE SEQUENCE [LARGE SCALE GENOMIC DNA]</scope>
    <source>
        <strain evidence="1 2">Mut1</strain>
    </source>
</reference>
<dbReference type="EMBL" id="CP120997">
    <property type="protein sequence ID" value="WLQ32820.1"/>
    <property type="molecule type" value="Genomic_DNA"/>
</dbReference>
<accession>A0ABY9HE84</accession>
<evidence type="ECO:0000313" key="1">
    <source>
        <dbReference type="EMBL" id="WLQ32820.1"/>
    </source>
</evidence>
<gene>
    <name evidence="1" type="ORF">P8A18_04860</name>
</gene>
<protein>
    <submittedName>
        <fullName evidence="1">PqqD family protein</fullName>
    </submittedName>
</protein>
<keyword evidence="2" id="KW-1185">Reference proteome</keyword>
<dbReference type="InterPro" id="IPR041881">
    <property type="entry name" value="PqqD_sf"/>
</dbReference>
<sequence>MSDTQQNVHASVPTRRLDARVRNVRGQMMIAGPTQAFELSETAAFIWKQIDGSNTVAQIGRLLAAEYEVDEQTAVEDTAEVIVELAASSVITLA</sequence>
<dbReference type="Pfam" id="PF05402">
    <property type="entry name" value="PqqD"/>
    <property type="match status" value="1"/>
</dbReference>